<dbReference type="Gene3D" id="1.10.40.30">
    <property type="entry name" value="Fumarase/aspartase (C-terminal domain)"/>
    <property type="match status" value="1"/>
</dbReference>
<protein>
    <submittedName>
        <fullName evidence="5">Putative intramolecular lyase</fullName>
    </submittedName>
</protein>
<dbReference type="Pfam" id="PF10397">
    <property type="entry name" value="ADSL_C"/>
    <property type="match status" value="1"/>
</dbReference>
<feature type="region of interest" description="Disordered" evidence="3">
    <location>
        <begin position="1"/>
        <end position="34"/>
    </location>
</feature>
<accession>A0A7X5X113</accession>
<dbReference type="InterPro" id="IPR012789">
    <property type="entry name" value="Protocat_PcaB-like"/>
</dbReference>
<gene>
    <name evidence="5" type="ORF">SMALB_2394</name>
</gene>
<dbReference type="Proteomes" id="UP000536624">
    <property type="component" value="Unassembled WGS sequence"/>
</dbReference>
<dbReference type="CDD" id="cd01597">
    <property type="entry name" value="pCLME"/>
    <property type="match status" value="1"/>
</dbReference>
<sequence>MTDPVSDATDGAPRHTDAGLLSPTRAGTPAEATTSDDAWLQAMLDAEAGLVRAQSRLGLVPGDAARAITALARAEHLDVVEIARLARGAANPVVALVRAFTALVASKDPAAAEYVHRGSTSQDIMDTAAMLVARRTLAPLVADLERIAVALRELAVAHRDTLMPGRTLALHAVPTTFGLKAAGWLSGVEEAAARLARIRDHELPVQLGGAAGTLAGYTEYALMDRGTRPGAPGPGPGEFAERLTAEFAAQVGLNEPALPWHTARTPVAGLAAQLALTTGALGKVAVDVQLLSRTETAEVAEPAAEGRGVSSAMPHKRNPALATLVRSAALQVPPLAGAVMGCMLAEDERPAGAWHAEWLPLRECLRLTGGAAHTAVELVEGLAVFPDRMRANLGLTGGLIVSERLAAALTPVLGKGPAKELMSRASAEAARGGRTLGEVLAAAPELEGRYTPRELAALLDPANYPGAAGPLVDRAVRGPRGRF</sequence>
<proteinExistence type="inferred from homology"/>
<dbReference type="Gene3D" id="1.20.200.10">
    <property type="entry name" value="Fumarase/aspartase (Central domain)"/>
    <property type="match status" value="1"/>
</dbReference>
<feature type="domain" description="Adenylosuccinate lyase C-terminal" evidence="4">
    <location>
        <begin position="397"/>
        <end position="476"/>
    </location>
</feature>
<dbReference type="RefSeq" id="WP_167500958.1">
    <property type="nucleotide sequence ID" value="NZ_JAALLH010000001.1"/>
</dbReference>
<evidence type="ECO:0000256" key="3">
    <source>
        <dbReference type="SAM" id="MobiDB-lite"/>
    </source>
</evidence>
<comment type="similarity">
    <text evidence="2">Belongs to the class-II fumarase/aspartase family.</text>
</comment>
<evidence type="ECO:0000256" key="2">
    <source>
        <dbReference type="ARBA" id="ARBA00034772"/>
    </source>
</evidence>
<dbReference type="InterPro" id="IPR022761">
    <property type="entry name" value="Fumarate_lyase_N"/>
</dbReference>
<dbReference type="InterPro" id="IPR008948">
    <property type="entry name" value="L-Aspartase-like"/>
</dbReference>
<dbReference type="InterPro" id="IPR000362">
    <property type="entry name" value="Fumarate_lyase_fam"/>
</dbReference>
<dbReference type="Pfam" id="PF00206">
    <property type="entry name" value="Lyase_1"/>
    <property type="match status" value="1"/>
</dbReference>
<dbReference type="GO" id="GO:0019619">
    <property type="term" value="P:3,4-dihydroxybenzoate catabolic process"/>
    <property type="evidence" value="ECO:0007669"/>
    <property type="project" value="InterPro"/>
</dbReference>
<dbReference type="InterPro" id="IPR024083">
    <property type="entry name" value="Fumarase/histidase_N"/>
</dbReference>
<dbReference type="SMART" id="SM00998">
    <property type="entry name" value="ADSL_C"/>
    <property type="match status" value="1"/>
</dbReference>
<evidence type="ECO:0000256" key="1">
    <source>
        <dbReference type="ARBA" id="ARBA00023239"/>
    </source>
</evidence>
<dbReference type="PRINTS" id="PR00149">
    <property type="entry name" value="FUMRATELYASE"/>
</dbReference>
<evidence type="ECO:0000313" key="6">
    <source>
        <dbReference type="Proteomes" id="UP000536624"/>
    </source>
</evidence>
<evidence type="ECO:0000259" key="4">
    <source>
        <dbReference type="SMART" id="SM00998"/>
    </source>
</evidence>
<dbReference type="SUPFAM" id="SSF48557">
    <property type="entry name" value="L-aspartase-like"/>
    <property type="match status" value="1"/>
</dbReference>
<comment type="caution">
    <text evidence="5">The sequence shown here is derived from an EMBL/GenBank/DDBJ whole genome shotgun (WGS) entry which is preliminary data.</text>
</comment>
<dbReference type="Gene3D" id="1.10.275.10">
    <property type="entry name" value="Fumarase/aspartase (N-terminal domain)"/>
    <property type="match status" value="1"/>
</dbReference>
<dbReference type="AlphaFoldDB" id="A0A7X5X113"/>
<dbReference type="PANTHER" id="PTHR43172:SF2">
    <property type="entry name" value="ADENYLOSUCCINATE LYASE C-TERMINAL DOMAIN-CONTAINING PROTEIN"/>
    <property type="match status" value="1"/>
</dbReference>
<evidence type="ECO:0000313" key="5">
    <source>
        <dbReference type="EMBL" id="NIY64429.1"/>
    </source>
</evidence>
<dbReference type="NCBIfam" id="TIGR02426">
    <property type="entry name" value="protocat_pcaB"/>
    <property type="match status" value="1"/>
</dbReference>
<organism evidence="5 6">
    <name type="scientific">Streptomyces malaysiensis</name>
    <dbReference type="NCBI Taxonomy" id="92644"/>
    <lineage>
        <taxon>Bacteria</taxon>
        <taxon>Bacillati</taxon>
        <taxon>Actinomycetota</taxon>
        <taxon>Actinomycetes</taxon>
        <taxon>Kitasatosporales</taxon>
        <taxon>Streptomycetaceae</taxon>
        <taxon>Streptomyces</taxon>
        <taxon>Streptomyces violaceusniger group</taxon>
    </lineage>
</organism>
<reference evidence="5 6" key="1">
    <citation type="submission" date="2020-02" db="EMBL/GenBank/DDBJ databases">
        <title>Streptomyces malaysiensis DSM14702 (JHCC583434, PFL_A843) Genome sequencing and assembly.</title>
        <authorList>
            <person name="Samborskyy M."/>
        </authorList>
    </citation>
    <scope>NUCLEOTIDE SEQUENCE [LARGE SCALE GENOMIC DNA]</scope>
    <source>
        <strain evidence="5 6">DSM 14702</strain>
    </source>
</reference>
<name>A0A7X5X113_STRMQ</name>
<dbReference type="EMBL" id="JAALLH010000001">
    <property type="protein sequence ID" value="NIY64429.1"/>
    <property type="molecule type" value="Genomic_DNA"/>
</dbReference>
<keyword evidence="1 5" id="KW-0456">Lyase</keyword>
<dbReference type="GO" id="GO:0016829">
    <property type="term" value="F:lyase activity"/>
    <property type="evidence" value="ECO:0007669"/>
    <property type="project" value="UniProtKB-KW"/>
</dbReference>
<dbReference type="PANTHER" id="PTHR43172">
    <property type="entry name" value="ADENYLOSUCCINATE LYASE"/>
    <property type="match status" value="1"/>
</dbReference>
<dbReference type="InterPro" id="IPR019468">
    <property type="entry name" value="AdenyloSucc_lyase_C"/>
</dbReference>